<protein>
    <recommendedName>
        <fullName evidence="4">HAD family hydrolase</fullName>
    </recommendedName>
</protein>
<dbReference type="GO" id="GO:0005829">
    <property type="term" value="C:cytosol"/>
    <property type="evidence" value="ECO:0007669"/>
    <property type="project" value="TreeGrafter"/>
</dbReference>
<sequence length="246" mass="28117">MIKKTINKALIFDWSGTLSDNFHLACKVADLMFVELGKESITPEEIRLNFTLPYMTFWNHYFPDLTKKKQDAMYEKYIHQVGDPELYPHVAETFHFLHEHGAKICVLSSDPVSKLFPEIEKSGLQDIIEKTVGNVHEKADMIEQLVNEYDLEKEHTYYVGDTSGDVKAGKAARVKTIGITWGFQHRDILAKSHPDFLIDDIIEIKNLTKDLCQKNTTQPKKHRKSRQQLGSTGIQSNLISSNLPTA</sequence>
<dbReference type="Gene3D" id="1.10.150.240">
    <property type="entry name" value="Putative phosphatase, domain 2"/>
    <property type="match status" value="1"/>
</dbReference>
<gene>
    <name evidence="2" type="ORF">COU32_01305</name>
</gene>
<dbReference type="GO" id="GO:0008967">
    <property type="term" value="F:phosphoglycolate phosphatase activity"/>
    <property type="evidence" value="ECO:0007669"/>
    <property type="project" value="TreeGrafter"/>
</dbReference>
<dbReference type="InterPro" id="IPR023214">
    <property type="entry name" value="HAD_sf"/>
</dbReference>
<dbReference type="InterPro" id="IPR041492">
    <property type="entry name" value="HAD_2"/>
</dbReference>
<comment type="caution">
    <text evidence="2">The sequence shown here is derived from an EMBL/GenBank/DDBJ whole genome shotgun (WGS) entry which is preliminary data.</text>
</comment>
<evidence type="ECO:0000313" key="2">
    <source>
        <dbReference type="EMBL" id="PIR76593.1"/>
    </source>
</evidence>
<dbReference type="GO" id="GO:0006281">
    <property type="term" value="P:DNA repair"/>
    <property type="evidence" value="ECO:0007669"/>
    <property type="project" value="TreeGrafter"/>
</dbReference>
<evidence type="ECO:0008006" key="4">
    <source>
        <dbReference type="Google" id="ProtNLM"/>
    </source>
</evidence>
<dbReference type="EMBL" id="PFBY01000017">
    <property type="protein sequence ID" value="PIR76593.1"/>
    <property type="molecule type" value="Genomic_DNA"/>
</dbReference>
<feature type="region of interest" description="Disordered" evidence="1">
    <location>
        <begin position="214"/>
        <end position="234"/>
    </location>
</feature>
<evidence type="ECO:0000313" key="3">
    <source>
        <dbReference type="Proteomes" id="UP000231530"/>
    </source>
</evidence>
<dbReference type="Pfam" id="PF13419">
    <property type="entry name" value="HAD_2"/>
    <property type="match status" value="1"/>
</dbReference>
<dbReference type="Proteomes" id="UP000231530">
    <property type="component" value="Unassembled WGS sequence"/>
</dbReference>
<dbReference type="InterPro" id="IPR023198">
    <property type="entry name" value="PGP-like_dom2"/>
</dbReference>
<proteinExistence type="predicted"/>
<dbReference type="InterPro" id="IPR036412">
    <property type="entry name" value="HAD-like_sf"/>
</dbReference>
<dbReference type="PANTHER" id="PTHR43434">
    <property type="entry name" value="PHOSPHOGLYCOLATE PHOSPHATASE"/>
    <property type="match status" value="1"/>
</dbReference>
<dbReference type="SFLD" id="SFLDS00003">
    <property type="entry name" value="Haloacid_Dehalogenase"/>
    <property type="match status" value="1"/>
</dbReference>
<accession>A0A2H0TWS0</accession>
<reference evidence="3" key="1">
    <citation type="submission" date="2017-09" db="EMBL/GenBank/DDBJ databases">
        <title>Depth-based differentiation of microbial function through sediment-hosted aquifers and enrichment of novel symbionts in the deep terrestrial subsurface.</title>
        <authorList>
            <person name="Probst A.J."/>
            <person name="Ladd B."/>
            <person name="Jarett J.K."/>
            <person name="Geller-Mcgrath D.E."/>
            <person name="Sieber C.M.K."/>
            <person name="Emerson J.B."/>
            <person name="Anantharaman K."/>
            <person name="Thomas B.C."/>
            <person name="Malmstrom R."/>
            <person name="Stieglmeier M."/>
            <person name="Klingl A."/>
            <person name="Woyke T."/>
            <person name="Ryan C.M."/>
            <person name="Banfield J.F."/>
        </authorList>
    </citation>
    <scope>NUCLEOTIDE SEQUENCE [LARGE SCALE GENOMIC DNA]</scope>
</reference>
<organism evidence="2 3">
    <name type="scientific">Candidatus Magasanikbacteria bacterium CG10_big_fil_rev_8_21_14_0_10_42_10</name>
    <dbReference type="NCBI Taxonomy" id="1974649"/>
    <lineage>
        <taxon>Bacteria</taxon>
        <taxon>Candidatus Magasanikiibacteriota</taxon>
    </lineage>
</organism>
<dbReference type="SUPFAM" id="SSF56784">
    <property type="entry name" value="HAD-like"/>
    <property type="match status" value="1"/>
</dbReference>
<evidence type="ECO:0000256" key="1">
    <source>
        <dbReference type="SAM" id="MobiDB-lite"/>
    </source>
</evidence>
<dbReference type="Gene3D" id="3.40.50.1000">
    <property type="entry name" value="HAD superfamily/HAD-like"/>
    <property type="match status" value="1"/>
</dbReference>
<dbReference type="SFLD" id="SFLDG01129">
    <property type="entry name" value="C1.5:_HAD__Beta-PGM__Phosphata"/>
    <property type="match status" value="1"/>
</dbReference>
<dbReference type="AlphaFoldDB" id="A0A2H0TWS0"/>
<dbReference type="InterPro" id="IPR050155">
    <property type="entry name" value="HAD-like_hydrolase_sf"/>
</dbReference>
<dbReference type="PANTHER" id="PTHR43434:SF1">
    <property type="entry name" value="PHOSPHOGLYCOLATE PHOSPHATASE"/>
    <property type="match status" value="1"/>
</dbReference>
<name>A0A2H0TWS0_9BACT</name>